<keyword evidence="3" id="KW-1185">Reference proteome</keyword>
<reference evidence="2" key="2">
    <citation type="submission" date="2025-08" db="UniProtKB">
        <authorList>
            <consortium name="Ensembl"/>
        </authorList>
    </citation>
    <scope>IDENTIFICATION</scope>
</reference>
<accession>H2P544</accession>
<dbReference type="Proteomes" id="UP000001595">
    <property type="component" value="Chromosome 2A"/>
</dbReference>
<evidence type="ECO:0000313" key="3">
    <source>
        <dbReference type="Proteomes" id="UP000001595"/>
    </source>
</evidence>
<evidence type="ECO:0000313" key="2">
    <source>
        <dbReference type="Ensembl" id="ENSPPYP00000013452.2"/>
    </source>
</evidence>
<dbReference type="Ensembl" id="ENSPPYT00000014001.2">
    <property type="protein sequence ID" value="ENSPPYP00000013452.2"/>
    <property type="gene ID" value="ENSPPYG00000012065.2"/>
</dbReference>
<sequence>MKSVYNIRPLTPQYVRLFLIAGNFQIQKLLMEASVFVIKEGAVCGIARPKTPRVNSSQDQIQVASENTHSGSLRQRPASGARLPASCGQELPLFSQQAVGGLEPRKQSEAHTPASFLPCSW</sequence>
<proteinExistence type="predicted"/>
<dbReference type="HOGENOM" id="CLU_2048987_0_0_1"/>
<organism evidence="2 3">
    <name type="scientific">Pongo abelii</name>
    <name type="common">Sumatran orangutan</name>
    <name type="synonym">Pongo pygmaeus abelii</name>
    <dbReference type="NCBI Taxonomy" id="9601"/>
    <lineage>
        <taxon>Eukaryota</taxon>
        <taxon>Metazoa</taxon>
        <taxon>Chordata</taxon>
        <taxon>Craniata</taxon>
        <taxon>Vertebrata</taxon>
        <taxon>Euteleostomi</taxon>
        <taxon>Mammalia</taxon>
        <taxon>Eutheria</taxon>
        <taxon>Euarchontoglires</taxon>
        <taxon>Primates</taxon>
        <taxon>Haplorrhini</taxon>
        <taxon>Catarrhini</taxon>
        <taxon>Hominidae</taxon>
        <taxon>Pongo</taxon>
    </lineage>
</organism>
<protein>
    <submittedName>
        <fullName evidence="2">Uncharacterized protein</fullName>
    </submittedName>
</protein>
<name>H2P544_PONAB</name>
<dbReference type="InParanoid" id="H2P544"/>
<dbReference type="AlphaFoldDB" id="H2P544"/>
<evidence type="ECO:0000256" key="1">
    <source>
        <dbReference type="SAM" id="MobiDB-lite"/>
    </source>
</evidence>
<feature type="region of interest" description="Disordered" evidence="1">
    <location>
        <begin position="49"/>
        <end position="84"/>
    </location>
</feature>
<dbReference type="OMA" id="SFLPCTW"/>
<reference evidence="2 3" key="1">
    <citation type="submission" date="2008-02" db="EMBL/GenBank/DDBJ databases">
        <title>A 6x draft sequence assembly of the Pongo pygmaeus abelii genome.</title>
        <authorList>
            <person name="Wilson R.K."/>
            <person name="Mardis E."/>
        </authorList>
    </citation>
    <scope>NUCLEOTIDE SEQUENCE [LARGE SCALE GENOMIC DNA]</scope>
</reference>
<dbReference type="GeneTree" id="ENSGT00410000028330"/>
<feature type="compositionally biased region" description="Polar residues" evidence="1">
    <location>
        <begin position="53"/>
        <end position="73"/>
    </location>
</feature>
<reference evidence="2" key="3">
    <citation type="submission" date="2025-09" db="UniProtKB">
        <authorList>
            <consortium name="Ensembl"/>
        </authorList>
    </citation>
    <scope>IDENTIFICATION</scope>
</reference>